<gene>
    <name evidence="3" type="ORF">Taro_010548</name>
</gene>
<evidence type="ECO:0000313" key="4">
    <source>
        <dbReference type="Proteomes" id="UP000652761"/>
    </source>
</evidence>
<keyword evidence="1" id="KW-1278">Translocase</keyword>
<dbReference type="GO" id="GO:0043682">
    <property type="term" value="F:P-type divalent copper transporter activity"/>
    <property type="evidence" value="ECO:0007669"/>
    <property type="project" value="TreeGrafter"/>
</dbReference>
<feature type="transmembrane region" description="Helical" evidence="2">
    <location>
        <begin position="42"/>
        <end position="61"/>
    </location>
</feature>
<organism evidence="3 4">
    <name type="scientific">Colocasia esculenta</name>
    <name type="common">Wild taro</name>
    <name type="synonym">Arum esculentum</name>
    <dbReference type="NCBI Taxonomy" id="4460"/>
    <lineage>
        <taxon>Eukaryota</taxon>
        <taxon>Viridiplantae</taxon>
        <taxon>Streptophyta</taxon>
        <taxon>Embryophyta</taxon>
        <taxon>Tracheophyta</taxon>
        <taxon>Spermatophyta</taxon>
        <taxon>Magnoliopsida</taxon>
        <taxon>Liliopsida</taxon>
        <taxon>Araceae</taxon>
        <taxon>Aroideae</taxon>
        <taxon>Colocasieae</taxon>
        <taxon>Colocasia</taxon>
    </lineage>
</organism>
<sequence>MGSSVGAASDVSSIVLMGNRLSQLSEALELSRMTMRTVRQNLWWAFAYNIVGIPVAAGLLLPVTGTILTPSIAGALMGLSSIGVMANSLLLRIRVGSKWKLNHKLQQGIGMYPSSDVAIDINEQPVTSRTEKWRSA</sequence>
<comment type="caution">
    <text evidence="3">The sequence shown here is derived from an EMBL/GenBank/DDBJ whole genome shotgun (WGS) entry which is preliminary data.</text>
</comment>
<evidence type="ECO:0000256" key="2">
    <source>
        <dbReference type="SAM" id="Phobius"/>
    </source>
</evidence>
<evidence type="ECO:0000313" key="3">
    <source>
        <dbReference type="EMBL" id="MQL78141.1"/>
    </source>
</evidence>
<dbReference type="OrthoDB" id="432719at2759"/>
<dbReference type="InterPro" id="IPR036412">
    <property type="entry name" value="HAD-like_sf"/>
</dbReference>
<dbReference type="InterPro" id="IPR023214">
    <property type="entry name" value="HAD_sf"/>
</dbReference>
<dbReference type="Gene3D" id="3.40.50.1000">
    <property type="entry name" value="HAD superfamily/HAD-like"/>
    <property type="match status" value="1"/>
</dbReference>
<dbReference type="EMBL" id="NMUH01000384">
    <property type="protein sequence ID" value="MQL78141.1"/>
    <property type="molecule type" value="Genomic_DNA"/>
</dbReference>
<dbReference type="AlphaFoldDB" id="A0A843U3N6"/>
<dbReference type="GO" id="GO:0005507">
    <property type="term" value="F:copper ion binding"/>
    <property type="evidence" value="ECO:0007669"/>
    <property type="project" value="TreeGrafter"/>
</dbReference>
<keyword evidence="2" id="KW-1133">Transmembrane helix</keyword>
<reference evidence="3" key="1">
    <citation type="submission" date="2017-07" db="EMBL/GenBank/DDBJ databases">
        <title>Taro Niue Genome Assembly and Annotation.</title>
        <authorList>
            <person name="Atibalentja N."/>
            <person name="Keating K."/>
            <person name="Fields C.J."/>
        </authorList>
    </citation>
    <scope>NUCLEOTIDE SEQUENCE</scope>
    <source>
        <strain evidence="3">Niue_2</strain>
        <tissue evidence="3">Leaf</tissue>
    </source>
</reference>
<keyword evidence="2" id="KW-0812">Transmembrane</keyword>
<accession>A0A843U3N6</accession>
<feature type="transmembrane region" description="Helical" evidence="2">
    <location>
        <begin position="67"/>
        <end position="91"/>
    </location>
</feature>
<dbReference type="SUPFAM" id="SSF56784">
    <property type="entry name" value="HAD-like"/>
    <property type="match status" value="1"/>
</dbReference>
<keyword evidence="4" id="KW-1185">Reference proteome</keyword>
<dbReference type="GO" id="GO:0055070">
    <property type="term" value="P:copper ion homeostasis"/>
    <property type="evidence" value="ECO:0007669"/>
    <property type="project" value="TreeGrafter"/>
</dbReference>
<protein>
    <submittedName>
        <fullName evidence="3">Uncharacterized protein</fullName>
    </submittedName>
</protein>
<proteinExistence type="predicted"/>
<dbReference type="PANTHER" id="PTHR43520">
    <property type="entry name" value="ATP7, ISOFORM B"/>
    <property type="match status" value="1"/>
</dbReference>
<dbReference type="PANTHER" id="PTHR43520:SF22">
    <property type="entry name" value="COPPER-TRANSPORTING ATPASE PAA1, CHLOROPLASTIC"/>
    <property type="match status" value="1"/>
</dbReference>
<dbReference type="GO" id="GO:0016020">
    <property type="term" value="C:membrane"/>
    <property type="evidence" value="ECO:0007669"/>
    <property type="project" value="TreeGrafter"/>
</dbReference>
<keyword evidence="2" id="KW-0472">Membrane</keyword>
<evidence type="ECO:0000256" key="1">
    <source>
        <dbReference type="ARBA" id="ARBA00022967"/>
    </source>
</evidence>
<dbReference type="Proteomes" id="UP000652761">
    <property type="component" value="Unassembled WGS sequence"/>
</dbReference>
<name>A0A843U3N6_COLES</name>